<dbReference type="RefSeq" id="WP_369250275.1">
    <property type="nucleotide sequence ID" value="NZ_CP163443.1"/>
</dbReference>
<dbReference type="InterPro" id="IPR016181">
    <property type="entry name" value="Acyl_CoA_acyltransferase"/>
</dbReference>
<dbReference type="PANTHER" id="PTHR39173:SF1">
    <property type="entry name" value="ACETYLTRANSFERASE"/>
    <property type="match status" value="1"/>
</dbReference>
<keyword evidence="2" id="KW-0808">Transferase</keyword>
<dbReference type="PANTHER" id="PTHR39173">
    <property type="entry name" value="ACETYLTRANSFERASE"/>
    <property type="match status" value="1"/>
</dbReference>
<accession>A0AB39RR83</accession>
<dbReference type="AlphaFoldDB" id="A0AB39RR83"/>
<evidence type="ECO:0000313" key="2">
    <source>
        <dbReference type="EMBL" id="XDQ57206.1"/>
    </source>
</evidence>
<gene>
    <name evidence="2" type="ORF">AB5J53_38740</name>
</gene>
<reference evidence="2" key="1">
    <citation type="submission" date="2024-07" db="EMBL/GenBank/DDBJ databases">
        <authorList>
            <person name="Yu S.T."/>
        </authorList>
    </citation>
    <scope>NUCLEOTIDE SEQUENCE</scope>
    <source>
        <strain evidence="2">R41</strain>
    </source>
</reference>
<proteinExistence type="predicted"/>
<dbReference type="InterPro" id="IPR000182">
    <property type="entry name" value="GNAT_dom"/>
</dbReference>
<dbReference type="PROSITE" id="PS51186">
    <property type="entry name" value="GNAT"/>
    <property type="match status" value="1"/>
</dbReference>
<protein>
    <submittedName>
        <fullName evidence="2">GNAT family N-acetyltransferase</fullName>
        <ecNumber evidence="2">2.3.1.-</ecNumber>
    </submittedName>
</protein>
<name>A0AB39RR83_9ACTN</name>
<feature type="domain" description="N-acetyltransferase" evidence="1">
    <location>
        <begin position="1"/>
        <end position="67"/>
    </location>
</feature>
<dbReference type="EMBL" id="CP163443">
    <property type="protein sequence ID" value="XDQ57206.1"/>
    <property type="molecule type" value="Genomic_DNA"/>
</dbReference>
<dbReference type="GO" id="GO:0016747">
    <property type="term" value="F:acyltransferase activity, transferring groups other than amino-acyl groups"/>
    <property type="evidence" value="ECO:0007669"/>
    <property type="project" value="InterPro"/>
</dbReference>
<sequence>MRPSARRRGHATAILAAALPIARSLGITQALLTVDETNIASRRVIEANGSRFIDMVGDRRRYRMPAS</sequence>
<evidence type="ECO:0000259" key="1">
    <source>
        <dbReference type="PROSITE" id="PS51186"/>
    </source>
</evidence>
<dbReference type="EC" id="2.3.1.-" evidence="2"/>
<organism evidence="2">
    <name type="scientific">Streptomyces sp. R41</name>
    <dbReference type="NCBI Taxonomy" id="3238632"/>
    <lineage>
        <taxon>Bacteria</taxon>
        <taxon>Bacillati</taxon>
        <taxon>Actinomycetota</taxon>
        <taxon>Actinomycetes</taxon>
        <taxon>Kitasatosporales</taxon>
        <taxon>Streptomycetaceae</taxon>
        <taxon>Streptomyces</taxon>
    </lineage>
</organism>
<dbReference type="SUPFAM" id="SSF55729">
    <property type="entry name" value="Acyl-CoA N-acyltransferases (Nat)"/>
    <property type="match status" value="1"/>
</dbReference>
<dbReference type="Pfam" id="PF00583">
    <property type="entry name" value="Acetyltransf_1"/>
    <property type="match status" value="1"/>
</dbReference>
<keyword evidence="2" id="KW-0012">Acyltransferase</keyword>
<dbReference type="Gene3D" id="3.40.630.30">
    <property type="match status" value="1"/>
</dbReference>